<accession>A0ABV5WAE7</accession>
<evidence type="ECO:0000256" key="3">
    <source>
        <dbReference type="ARBA" id="ARBA00022692"/>
    </source>
</evidence>
<keyword evidence="9" id="KW-1185">Reference proteome</keyword>
<feature type="transmembrane region" description="Helical" evidence="6">
    <location>
        <begin position="114"/>
        <end position="134"/>
    </location>
</feature>
<evidence type="ECO:0000256" key="4">
    <source>
        <dbReference type="ARBA" id="ARBA00022989"/>
    </source>
</evidence>
<dbReference type="RefSeq" id="WP_379947556.1">
    <property type="nucleotide sequence ID" value="NZ_JBHMAF010000008.1"/>
</dbReference>
<sequence length="169" mass="19253">MYAKAKYVVVRQQNIQQTMCFASVGKRFSAIVIDVFCVTAVLVTISFFLTANHSDTFYKGWKSLWIDGIYFALIPLILKGGTIGRLVLGLKLIKIDGKQLNFRTMLVREFIGKVGLGMLTLGATYVISIFMVIFRKDRRAIHDFVAKTAVVYKRIDENLIRGEKLKRYS</sequence>
<dbReference type="PANTHER" id="PTHR36115:SF6">
    <property type="entry name" value="PROLINE-RICH ANTIGEN HOMOLOG"/>
    <property type="match status" value="1"/>
</dbReference>
<feature type="transmembrane region" description="Helical" evidence="6">
    <location>
        <begin position="28"/>
        <end position="49"/>
    </location>
</feature>
<dbReference type="InterPro" id="IPR010432">
    <property type="entry name" value="RDD"/>
</dbReference>
<evidence type="ECO:0000256" key="5">
    <source>
        <dbReference type="ARBA" id="ARBA00023136"/>
    </source>
</evidence>
<dbReference type="Proteomes" id="UP001589609">
    <property type="component" value="Unassembled WGS sequence"/>
</dbReference>
<evidence type="ECO:0000313" key="8">
    <source>
        <dbReference type="EMBL" id="MFB9757253.1"/>
    </source>
</evidence>
<comment type="subcellular location">
    <subcellularLocation>
        <location evidence="1">Cell membrane</location>
        <topology evidence="1">Multi-pass membrane protein</topology>
    </subcellularLocation>
</comment>
<reference evidence="8 9" key="1">
    <citation type="submission" date="2024-09" db="EMBL/GenBank/DDBJ databases">
        <authorList>
            <person name="Sun Q."/>
            <person name="Mori K."/>
        </authorList>
    </citation>
    <scope>NUCLEOTIDE SEQUENCE [LARGE SCALE GENOMIC DNA]</scope>
    <source>
        <strain evidence="8 9">JCM 11201</strain>
    </source>
</reference>
<evidence type="ECO:0000256" key="6">
    <source>
        <dbReference type="SAM" id="Phobius"/>
    </source>
</evidence>
<evidence type="ECO:0000256" key="2">
    <source>
        <dbReference type="ARBA" id="ARBA00022475"/>
    </source>
</evidence>
<gene>
    <name evidence="8" type="ORF">ACFFMS_01620</name>
</gene>
<dbReference type="PANTHER" id="PTHR36115">
    <property type="entry name" value="PROLINE-RICH ANTIGEN HOMOLOG-RELATED"/>
    <property type="match status" value="1"/>
</dbReference>
<evidence type="ECO:0000313" key="9">
    <source>
        <dbReference type="Proteomes" id="UP001589609"/>
    </source>
</evidence>
<proteinExistence type="predicted"/>
<evidence type="ECO:0000259" key="7">
    <source>
        <dbReference type="Pfam" id="PF06271"/>
    </source>
</evidence>
<protein>
    <submittedName>
        <fullName evidence="8">RDD family protein</fullName>
    </submittedName>
</protein>
<dbReference type="EMBL" id="JBHMAF010000008">
    <property type="protein sequence ID" value="MFB9757253.1"/>
    <property type="molecule type" value="Genomic_DNA"/>
</dbReference>
<dbReference type="Pfam" id="PF06271">
    <property type="entry name" value="RDD"/>
    <property type="match status" value="1"/>
</dbReference>
<feature type="transmembrane region" description="Helical" evidence="6">
    <location>
        <begin position="69"/>
        <end position="93"/>
    </location>
</feature>
<organism evidence="8 9">
    <name type="scientific">Ectobacillus funiculus</name>
    <dbReference type="NCBI Taxonomy" id="137993"/>
    <lineage>
        <taxon>Bacteria</taxon>
        <taxon>Bacillati</taxon>
        <taxon>Bacillota</taxon>
        <taxon>Bacilli</taxon>
        <taxon>Bacillales</taxon>
        <taxon>Bacillaceae</taxon>
        <taxon>Ectobacillus</taxon>
    </lineage>
</organism>
<comment type="caution">
    <text evidence="8">The sequence shown here is derived from an EMBL/GenBank/DDBJ whole genome shotgun (WGS) entry which is preliminary data.</text>
</comment>
<keyword evidence="5 6" id="KW-0472">Membrane</keyword>
<keyword evidence="3 6" id="KW-0812">Transmembrane</keyword>
<dbReference type="InterPro" id="IPR051791">
    <property type="entry name" value="Pra-immunoreactive"/>
</dbReference>
<name>A0ABV5WAE7_9BACI</name>
<feature type="domain" description="RDD" evidence="7">
    <location>
        <begin position="22"/>
        <end position="147"/>
    </location>
</feature>
<evidence type="ECO:0000256" key="1">
    <source>
        <dbReference type="ARBA" id="ARBA00004651"/>
    </source>
</evidence>
<keyword evidence="2" id="KW-1003">Cell membrane</keyword>
<keyword evidence="4 6" id="KW-1133">Transmembrane helix</keyword>